<evidence type="ECO:0000313" key="3">
    <source>
        <dbReference type="EMBL" id="MFK4753689.1"/>
    </source>
</evidence>
<sequence>MTKATENGLLLSEAPTLSKRLLPLSVLVASLALASCGSDDNNDNNAASENTAPELTLTAGSTLTEDSVSAGAVIATMAASDAEGDELTFTLSNNTYFTVSGDSVLLTSQGVNAVNDDSLDLTALSVTVTVSDGTLSTTDTVTVVVTRIDDTVAENTAPELTAAANGVTEDSVSATTAVVTFSATDAEGDELFYRLDGDNEGYFAISGSTVVLTDAGVAAINDDSLNLTELTVTLVVSDNQLSDQQALTVSVTRIDDSEPAREIKLFEDDFESDSMAKWTLVNSIAGSNEWHTESYAGDLFAVANCYASAGACDAWMITPALDVTNFEDLQLTFNSAWNYGTGTDQLSLVVSSDYAGDVGAATWTDISDRATWSPGSFEFADSGAVDLSDFVGQPIYIAFHYAYPVANATKWEVDDVLIKGNGTGDFPLAAEITVAGDSFYTERDYKFTGAAVNGAGAPYSYSWDFGDGSTATAAVASHAFTDAGRYEVTLTVTDSDSNSETASLFVDVAPGSVYAMPAKAGDFRIATFNAGFDLQAAVGEQNTAFAGGEYRKAQKIAEIIQRANPDILLLNEIDGNDDGATVTTFNSDYLAVAQADDVDAVTYPYVYYGDNGNTNYCNTGAPIEEAVAVDFNKDGDSLDPEDRYGFGNYNGQYCMAIFSKYPIDEANIRTFQEFKWADMPDHLVPPAVDSEGNVTDGNWYTDEEMTVFRLSSKTHIDLPVNVNGTFVHVLASHPTPPTFDGNEDRNGIRNFDEIRLWADYIDPTSHYLYADQTGLATEVTLEENTRFVILGDENASGKEGDAYTKDGVRAIEQLTLSPLVNPNLHEDSTTFQVPTSVAGTDNTPSSIYSSTHTADWAMRADYVLPSAYGLNVAQSGVFWPRETDDLYYLVTAVDAADIESSDHRMVWMDLEIFDGTTAVDEASAANIELAADDFATLDGFIVVDNGADTKNWYASSYGDLQYAKISCYNGTENCDDWIIKAVDLTNASAPVLTFDSLRNNYGPADSSEMLLKVSTDFDGSDITTATWDDLSSLVNWAPQPASGYTDAINSGEIDLSAYEGQPVYIAIVYNSDPANSGTWEIANFLVTGQVGPYAEDDFSDLDGFTLVDSGADTKNWYASSYGDLQYAKISCYNGTENCNDWMVKTADLTSASKPVLTFDSLRNNYGPADSSEMSLKISTDFDGSDVMTASWDDLSSLVNWAPQPASGYTDAINSGEIDLSAYVGQTVYVAFVYNSDPSNSGTWEIANFLIQEKTSTVVDAGPGTGATEVADTAPAYTALNTVNQRTEGTLAFDEVAVPVEGSAASFEVIGSTGLSIDGVAVANSGYKTLVKSGQLVDGNVYAQVKDSAGSNLFVSNYNEFMSILPIGDRIFAVSQFENIPGGMNLLELQQDSTTGDLTPVSTQTLDFSGVHGGYNHCAAVVTPWNTHLAAEEYEPNARARSAATGSIDSYYDPIADYHADLSLLQVNPYWYGYPVEVTVNVDGSSVTTDVIKHYSVARMSIEVPYVMPDRRTMYLTDDQSTGGGLFMYIADEAENLTAGTLYAMKWNQTDAGAADNAYMGAADIEWISLGHATDADVSELVNGDSPLAFADIFDAVEPTGGACALGYKSINYLGSQECLKLKSGMELAASRLETRRYAAYLGATVEMAKEEGFTYNPHNHKAYLATTNIVKGMLNGSNETGGPNHIQLTANQCGGIYELSLGSNADIGSEFVIGAVKGEVAGIAEGSACSTDGLSGPDNVAYVGYNTLIITEDTGLHANNFVWSYNLDSKQLTRIFSAPNGAENTGPYLFNQINGFAYITNVVQHPGDISVDPSAGYEAEIGYFGPIPVVAAGSSAMSVTEARALAADTDGVEVIGVITSTVVNGDYAIEVADVDDASQVIAVKLGGDDRTLWGPVSNPSAAGTTVIVNGDFDFEGYSSHDKSIEGTTRITAN</sequence>
<proteinExistence type="predicted"/>
<dbReference type="Gene3D" id="2.60.40.60">
    <property type="entry name" value="Cadherins"/>
    <property type="match status" value="2"/>
</dbReference>
<evidence type="ECO:0000259" key="2">
    <source>
        <dbReference type="PROSITE" id="PS50268"/>
    </source>
</evidence>
<gene>
    <name evidence="3" type="ORF">WG929_14835</name>
</gene>
<dbReference type="Pfam" id="PF18911">
    <property type="entry name" value="PKD_4"/>
    <property type="match status" value="1"/>
</dbReference>
<dbReference type="SMART" id="SM00089">
    <property type="entry name" value="PKD"/>
    <property type="match status" value="2"/>
</dbReference>
<dbReference type="NCBIfam" id="NF038128">
    <property type="entry name" value="choice_anch_J"/>
    <property type="match status" value="3"/>
</dbReference>
<dbReference type="Pfam" id="PF03372">
    <property type="entry name" value="Exo_endo_phos"/>
    <property type="match status" value="1"/>
</dbReference>
<dbReference type="Gene3D" id="3.60.10.10">
    <property type="entry name" value="Endonuclease/exonuclease/phosphatase"/>
    <property type="match status" value="1"/>
</dbReference>
<dbReference type="EMBL" id="JBBKTX010000019">
    <property type="protein sequence ID" value="MFK4753689.1"/>
    <property type="molecule type" value="Genomic_DNA"/>
</dbReference>
<dbReference type="Gene3D" id="2.60.40.10">
    <property type="entry name" value="Immunoglobulins"/>
    <property type="match status" value="1"/>
</dbReference>
<dbReference type="InterPro" id="IPR000601">
    <property type="entry name" value="PKD_dom"/>
</dbReference>
<dbReference type="PROSITE" id="PS50093">
    <property type="entry name" value="PKD"/>
    <property type="match status" value="1"/>
</dbReference>
<feature type="domain" description="PKD" evidence="1">
    <location>
        <begin position="453"/>
        <end position="513"/>
    </location>
</feature>
<dbReference type="InterPro" id="IPR008557">
    <property type="entry name" value="PhoX"/>
</dbReference>
<dbReference type="Pfam" id="PF05787">
    <property type="entry name" value="PhoX"/>
    <property type="match status" value="1"/>
</dbReference>
<dbReference type="Proteomes" id="UP001620597">
    <property type="component" value="Unassembled WGS sequence"/>
</dbReference>
<feature type="domain" description="Cadherin" evidence="2">
    <location>
        <begin position="62"/>
        <end position="160"/>
    </location>
</feature>
<dbReference type="InterPro" id="IPR032185">
    <property type="entry name" value="DUF5017"/>
</dbReference>
<dbReference type="InterPro" id="IPR036691">
    <property type="entry name" value="Endo/exonu/phosph_ase_sf"/>
</dbReference>
<dbReference type="SUPFAM" id="SSF56219">
    <property type="entry name" value="DNase I-like"/>
    <property type="match status" value="1"/>
</dbReference>
<protein>
    <submittedName>
        <fullName evidence="3">DUF5017 domain-containing protein</fullName>
    </submittedName>
</protein>
<dbReference type="RefSeq" id="WP_416206705.1">
    <property type="nucleotide sequence ID" value="NZ_JBBKTX010000019.1"/>
</dbReference>
<dbReference type="PANTHER" id="PTHR35399">
    <property type="entry name" value="SLR8030 PROTEIN"/>
    <property type="match status" value="1"/>
</dbReference>
<accession>A0ABW8NL35</accession>
<comment type="caution">
    <text evidence="3">The sequence shown here is derived from an EMBL/GenBank/DDBJ whole genome shotgun (WGS) entry which is preliminary data.</text>
</comment>
<dbReference type="PANTHER" id="PTHR35399:SF2">
    <property type="entry name" value="DUF839 DOMAIN-CONTAINING PROTEIN"/>
    <property type="match status" value="1"/>
</dbReference>
<evidence type="ECO:0000313" key="4">
    <source>
        <dbReference type="Proteomes" id="UP001620597"/>
    </source>
</evidence>
<reference evidence="3 4" key="1">
    <citation type="submission" date="2024-03" db="EMBL/GenBank/DDBJ databases">
        <title>High-quality draft genome sequence of Oceanobacter sp. wDCs-4.</title>
        <authorList>
            <person name="Dong C."/>
        </authorList>
    </citation>
    <scope>NUCLEOTIDE SEQUENCE [LARGE SCALE GENOMIC DNA]</scope>
    <source>
        <strain evidence="4">wDCs-4</strain>
    </source>
</reference>
<dbReference type="InterPro" id="IPR013783">
    <property type="entry name" value="Ig-like_fold"/>
</dbReference>
<dbReference type="InterPro" id="IPR002126">
    <property type="entry name" value="Cadherin-like_dom"/>
</dbReference>
<feature type="domain" description="Cadherin" evidence="2">
    <location>
        <begin position="167"/>
        <end position="261"/>
    </location>
</feature>
<evidence type="ECO:0000259" key="1">
    <source>
        <dbReference type="PROSITE" id="PS50093"/>
    </source>
</evidence>
<dbReference type="InterPro" id="IPR022409">
    <property type="entry name" value="PKD/Chitinase_dom"/>
</dbReference>
<dbReference type="InterPro" id="IPR005135">
    <property type="entry name" value="Endo/exonuclease/phosphatase"/>
</dbReference>
<organism evidence="3 4">
    <name type="scientific">Oceanobacter antarcticus</name>
    <dbReference type="NCBI Taxonomy" id="3133425"/>
    <lineage>
        <taxon>Bacteria</taxon>
        <taxon>Pseudomonadati</taxon>
        <taxon>Pseudomonadota</taxon>
        <taxon>Gammaproteobacteria</taxon>
        <taxon>Oceanospirillales</taxon>
        <taxon>Oceanospirillaceae</taxon>
        <taxon>Oceanobacter</taxon>
    </lineage>
</organism>
<keyword evidence="4" id="KW-1185">Reference proteome</keyword>
<dbReference type="InterPro" id="IPR035986">
    <property type="entry name" value="PKD_dom_sf"/>
</dbReference>
<dbReference type="SUPFAM" id="SSF49299">
    <property type="entry name" value="PKD domain"/>
    <property type="match status" value="1"/>
</dbReference>
<dbReference type="Pfam" id="PF16409">
    <property type="entry name" value="DUF5017"/>
    <property type="match status" value="3"/>
</dbReference>
<dbReference type="PROSITE" id="PS50268">
    <property type="entry name" value="CADHERIN_2"/>
    <property type="match status" value="2"/>
</dbReference>
<dbReference type="CDD" id="cd00146">
    <property type="entry name" value="PKD"/>
    <property type="match status" value="1"/>
</dbReference>
<name>A0ABW8NL35_9GAMM</name>